<gene>
    <name evidence="1" type="ORF">C8N34_107161</name>
</gene>
<dbReference type="Proteomes" id="UP000244224">
    <property type="component" value="Unassembled WGS sequence"/>
</dbReference>
<name>A0A2T6B0B4_9RHOB</name>
<dbReference type="EMBL" id="QBKP01000007">
    <property type="protein sequence ID" value="PTX49514.1"/>
    <property type="molecule type" value="Genomic_DNA"/>
</dbReference>
<dbReference type="OrthoDB" id="7850800at2"/>
<protein>
    <submittedName>
        <fullName evidence="1">Uncharacterized protein</fullName>
    </submittedName>
</protein>
<reference evidence="1 2" key="1">
    <citation type="submission" date="2018-04" db="EMBL/GenBank/DDBJ databases">
        <title>Genomic Encyclopedia of Archaeal and Bacterial Type Strains, Phase II (KMG-II): from individual species to whole genera.</title>
        <authorList>
            <person name="Goeker M."/>
        </authorList>
    </citation>
    <scope>NUCLEOTIDE SEQUENCE [LARGE SCALE GENOMIC DNA]</scope>
    <source>
        <strain evidence="1 2">DSM 21823</strain>
    </source>
</reference>
<keyword evidence="2" id="KW-1185">Reference proteome</keyword>
<organism evidence="1 2">
    <name type="scientific">Gemmobacter caeni</name>
    <dbReference type="NCBI Taxonomy" id="589035"/>
    <lineage>
        <taxon>Bacteria</taxon>
        <taxon>Pseudomonadati</taxon>
        <taxon>Pseudomonadota</taxon>
        <taxon>Alphaproteobacteria</taxon>
        <taxon>Rhodobacterales</taxon>
        <taxon>Paracoccaceae</taxon>
        <taxon>Gemmobacter</taxon>
    </lineage>
</organism>
<evidence type="ECO:0000313" key="2">
    <source>
        <dbReference type="Proteomes" id="UP000244224"/>
    </source>
</evidence>
<sequence length="187" mass="20614">MTTGSPAQPDVKYNTIDFETVGAFMIAMTRQPAANYPTTVEAFCNLLANYARKFAAQLAEGEGSLARSPDIVTETVKSPLFAAYFKPLDGDTSDDPLGHWVVDGVLEVQHVHKAATMSLFQNTADHVNIRLPEKNNIAAKEDLALQHQAEGSRFQNLTYLDDYFAGKTTAMQFVWGNVGDYTTRSCR</sequence>
<dbReference type="RefSeq" id="WP_054303030.1">
    <property type="nucleotide sequence ID" value="NZ_QBKP01000007.1"/>
</dbReference>
<accession>A0A2T6B0B4</accession>
<evidence type="ECO:0000313" key="1">
    <source>
        <dbReference type="EMBL" id="PTX49514.1"/>
    </source>
</evidence>
<proteinExistence type="predicted"/>
<dbReference type="AlphaFoldDB" id="A0A2T6B0B4"/>
<comment type="caution">
    <text evidence="1">The sequence shown here is derived from an EMBL/GenBank/DDBJ whole genome shotgun (WGS) entry which is preliminary data.</text>
</comment>